<dbReference type="EMBL" id="NQIK02000004">
    <property type="protein sequence ID" value="KAF7572335.1"/>
    <property type="molecule type" value="Genomic_DNA"/>
</dbReference>
<organism evidence="1 2">
    <name type="scientific">Pyrenophora tritici-repentis</name>
    <dbReference type="NCBI Taxonomy" id="45151"/>
    <lineage>
        <taxon>Eukaryota</taxon>
        <taxon>Fungi</taxon>
        <taxon>Dikarya</taxon>
        <taxon>Ascomycota</taxon>
        <taxon>Pezizomycotina</taxon>
        <taxon>Dothideomycetes</taxon>
        <taxon>Pleosporomycetidae</taxon>
        <taxon>Pleosporales</taxon>
        <taxon>Pleosporineae</taxon>
        <taxon>Pleosporaceae</taxon>
        <taxon>Pyrenophora</taxon>
    </lineage>
</organism>
<name>A0A2W1E301_9PLEO</name>
<sequence>MGPPIPTVSRSTGPDMAYVAELYEHISRHSPGIAYRKLLIEHYISVGNSWLEGALDEAENLKGLVPGDEDVEGYLRVLKSEVGGSAAERVAPVRDQDGLGRKDAALKPVEGGWGGGFAEPTGKQEDKRMCLTTACMCVAARAKLLFSTLLGLSKSTPQYPRPPQSDSTNNPAVFHETNPSARSKPRPTQTLQRVARNIRKNPTNATSIAISDMETTILSLKPHSNLDNIRSALISRLQKIKHSLPPTMHIHIDTAFMHVEHERLARNYINDETMLGDAVADIPRAEFFVTEDNYAWSMDELVQAIKANSGVFRNPLSREMFTPEDVQRILAHPLGAPLAALHVEQAALSKGVRVQTIERMEALAEVLLDDHSSGVVRSRTAVDEFLLYVATLPEFEQKALKGLKCPAKDSHTGQAYDCSVGKAVNDARANLVCFHKTGDFIGQAAGYLRRR</sequence>
<comment type="caution">
    <text evidence="1">The sequence shown here is derived from an EMBL/GenBank/DDBJ whole genome shotgun (WGS) entry which is preliminary data.</text>
</comment>
<reference evidence="1 2" key="1">
    <citation type="journal article" date="2018" name="BMC Genomics">
        <title>Comparative genomics of the wheat fungal pathogen Pyrenophora tritici-repentis reveals chromosomal variations and genome plasticity.</title>
        <authorList>
            <person name="Moolhuijzen P."/>
            <person name="See P.T."/>
            <person name="Hane J.K."/>
            <person name="Shi G."/>
            <person name="Liu Z."/>
            <person name="Oliver R.P."/>
            <person name="Moffat C.S."/>
        </authorList>
    </citation>
    <scope>NUCLEOTIDE SEQUENCE [LARGE SCALE GENOMIC DNA]</scope>
    <source>
        <strain evidence="1">M4</strain>
    </source>
</reference>
<dbReference type="KEGG" id="ptrr:6341734"/>
<dbReference type="RefSeq" id="XP_001933836.2">
    <property type="nucleotide sequence ID" value="XM_001933801.2"/>
</dbReference>
<evidence type="ECO:0000313" key="1">
    <source>
        <dbReference type="EMBL" id="KAF7572335.1"/>
    </source>
</evidence>
<proteinExistence type="predicted"/>
<dbReference type="Proteomes" id="UP000245464">
    <property type="component" value="Chromosome 4"/>
</dbReference>
<accession>A0A2W1E301</accession>
<evidence type="ECO:0000313" key="2">
    <source>
        <dbReference type="Proteomes" id="UP000245464"/>
    </source>
</evidence>
<dbReference type="AlphaFoldDB" id="A0A2W1E301"/>
<protein>
    <submittedName>
        <fullName evidence="1">Uncharacterized protein</fullName>
    </submittedName>
</protein>
<dbReference type="GeneID" id="6341734"/>
<gene>
    <name evidence="1" type="ORF">PtrM4_098350</name>
</gene>